<sequence length="302" mass="32985">MRRIIIFYIWLPVMLSATKYAGEFQELGVGGRPCAMGGAGVAQYVDASVIYFNPAGSFYTEKSVMAMHAENFAGVVKNEFASVVIPGENRSVGIGVQYLSVSDIILTTLSDTTSPPGSGNPPVPYDTVGTRDVVLYFNGAKGNAELAYGMNIKIFYRDLSVIKGFGGGIDLGVVYNREYFSVGAAIRDFILAPIIWNNENKTKETIMPKFSVGIAPVLPMDKINSTLKFECDVVKPFDIDGFNINMGVEYGYKDFLFGRAGHYNGNYTFGAGIRYKKFSLDYALVLHSELNNSNKVSAGVTF</sequence>
<evidence type="ECO:0008006" key="3">
    <source>
        <dbReference type="Google" id="ProtNLM"/>
    </source>
</evidence>
<gene>
    <name evidence="1" type="ORF">ENI34_05930</name>
</gene>
<name>A0A9C9EMI6_UNCW3</name>
<dbReference type="EMBL" id="DRIG01000063">
    <property type="protein sequence ID" value="HEC78664.1"/>
    <property type="molecule type" value="Genomic_DNA"/>
</dbReference>
<evidence type="ECO:0000313" key="2">
    <source>
        <dbReference type="Proteomes" id="UP000885826"/>
    </source>
</evidence>
<organism evidence="1 2">
    <name type="scientific">candidate division WOR-3 bacterium</name>
    <dbReference type="NCBI Taxonomy" id="2052148"/>
    <lineage>
        <taxon>Bacteria</taxon>
        <taxon>Bacteria division WOR-3</taxon>
    </lineage>
</organism>
<proteinExistence type="predicted"/>
<dbReference type="AlphaFoldDB" id="A0A9C9EMI6"/>
<protein>
    <recommendedName>
        <fullName evidence="3">PorV/PorQ family protein</fullName>
    </recommendedName>
</protein>
<dbReference type="Gene3D" id="2.40.160.60">
    <property type="entry name" value="Outer membrane protein transport protein (OMPP1/FadL/TodX)"/>
    <property type="match status" value="1"/>
</dbReference>
<comment type="caution">
    <text evidence="1">The sequence shown here is derived from an EMBL/GenBank/DDBJ whole genome shotgun (WGS) entry which is preliminary data.</text>
</comment>
<accession>A0A9C9EMI6</accession>
<evidence type="ECO:0000313" key="1">
    <source>
        <dbReference type="EMBL" id="HEC78664.1"/>
    </source>
</evidence>
<reference evidence="1" key="1">
    <citation type="journal article" date="2020" name="mSystems">
        <title>Genome- and Community-Level Interaction Insights into Carbon Utilization and Element Cycling Functions of Hydrothermarchaeota in Hydrothermal Sediment.</title>
        <authorList>
            <person name="Zhou Z."/>
            <person name="Liu Y."/>
            <person name="Xu W."/>
            <person name="Pan J."/>
            <person name="Luo Z.H."/>
            <person name="Li M."/>
        </authorList>
    </citation>
    <scope>NUCLEOTIDE SEQUENCE</scope>
    <source>
        <strain evidence="1">HyVt-388</strain>
    </source>
</reference>
<dbReference type="Proteomes" id="UP000885826">
    <property type="component" value="Unassembled WGS sequence"/>
</dbReference>